<protein>
    <submittedName>
        <fullName evidence="2">Uncharacterized protein</fullName>
    </submittedName>
</protein>
<comment type="caution">
    <text evidence="2">The sequence shown here is derived from an EMBL/GenBank/DDBJ whole genome shotgun (WGS) entry which is preliminary data.</text>
</comment>
<evidence type="ECO:0000256" key="1">
    <source>
        <dbReference type="SAM" id="MobiDB-lite"/>
    </source>
</evidence>
<name>A0ABQ9WCN5_SAGOE</name>
<sequence length="124" mass="13455">SVDPRLLTESPSQPQYSPLRGLAPAPRPEQCRCPNPRCNCNSGWSPGPARLGVRGSVCLAICWWHYSLLLPPLLKPTLQKCSSPRAAQELSMRPPGFSNFLLLASSLLFAGLSAVPQSFSPSLR</sequence>
<evidence type="ECO:0000313" key="2">
    <source>
        <dbReference type="EMBL" id="KAK2118824.1"/>
    </source>
</evidence>
<gene>
    <name evidence="2" type="ORF">P7K49_000210</name>
</gene>
<reference evidence="2 3" key="1">
    <citation type="submission" date="2023-05" db="EMBL/GenBank/DDBJ databases">
        <title>B98-5 Cell Line De Novo Hybrid Assembly: An Optical Mapping Approach.</title>
        <authorList>
            <person name="Kananen K."/>
            <person name="Auerbach J.A."/>
            <person name="Kautto E."/>
            <person name="Blachly J.S."/>
        </authorList>
    </citation>
    <scope>NUCLEOTIDE SEQUENCE [LARGE SCALE GENOMIC DNA]</scope>
    <source>
        <strain evidence="2">B95-8</strain>
        <tissue evidence="2">Cell line</tissue>
    </source>
</reference>
<keyword evidence="3" id="KW-1185">Reference proteome</keyword>
<feature type="non-terminal residue" evidence="2">
    <location>
        <position position="1"/>
    </location>
</feature>
<proteinExistence type="predicted"/>
<evidence type="ECO:0000313" key="3">
    <source>
        <dbReference type="Proteomes" id="UP001266305"/>
    </source>
</evidence>
<dbReference type="EMBL" id="JASSZA010000001">
    <property type="protein sequence ID" value="KAK2118824.1"/>
    <property type="molecule type" value="Genomic_DNA"/>
</dbReference>
<organism evidence="2 3">
    <name type="scientific">Saguinus oedipus</name>
    <name type="common">Cotton-top tamarin</name>
    <name type="synonym">Oedipomidas oedipus</name>
    <dbReference type="NCBI Taxonomy" id="9490"/>
    <lineage>
        <taxon>Eukaryota</taxon>
        <taxon>Metazoa</taxon>
        <taxon>Chordata</taxon>
        <taxon>Craniata</taxon>
        <taxon>Vertebrata</taxon>
        <taxon>Euteleostomi</taxon>
        <taxon>Mammalia</taxon>
        <taxon>Eutheria</taxon>
        <taxon>Euarchontoglires</taxon>
        <taxon>Primates</taxon>
        <taxon>Haplorrhini</taxon>
        <taxon>Platyrrhini</taxon>
        <taxon>Cebidae</taxon>
        <taxon>Callitrichinae</taxon>
        <taxon>Saguinus</taxon>
    </lineage>
</organism>
<dbReference type="Proteomes" id="UP001266305">
    <property type="component" value="Unassembled WGS sequence"/>
</dbReference>
<feature type="region of interest" description="Disordered" evidence="1">
    <location>
        <begin position="1"/>
        <end position="27"/>
    </location>
</feature>
<accession>A0ABQ9WCN5</accession>